<dbReference type="AlphaFoldDB" id="A0AB34TAV1"/>
<name>A0AB34TAV1_9BIFI</name>
<reference evidence="1 2" key="1">
    <citation type="journal article" date="2015" name="Int J Genomics">
        <title>Comparative Genomics Revealed Genetic Diversity and Species/Strain-Level Differences in Carbohydrate Metabolism of Three Probiotic Bifidobacterial Species.</title>
        <authorList>
            <person name="Odamaki T."/>
            <person name="Horigome A."/>
            <person name="Sugahara H."/>
            <person name="Hashikura N."/>
            <person name="Minami J."/>
            <person name="Xiao J.Z."/>
            <person name="Abe F."/>
        </authorList>
    </citation>
    <scope>NUCLEOTIDE SEQUENCE [LARGE SCALE GENOMIC DNA]</scope>
    <source>
        <strain evidence="1 2">MCC 0483</strain>
    </source>
</reference>
<dbReference type="Proteomes" id="UP000037239">
    <property type="component" value="Unassembled WGS sequence"/>
</dbReference>
<gene>
    <name evidence="1" type="ORF">BAAM0483_01080</name>
</gene>
<proteinExistence type="predicted"/>
<organism evidence="1 2">
    <name type="scientific">Bifidobacterium animalis subsp. animalis MCC 0483</name>
    <dbReference type="NCBI Taxonomy" id="1365955"/>
    <lineage>
        <taxon>Bacteria</taxon>
        <taxon>Bacillati</taxon>
        <taxon>Actinomycetota</taxon>
        <taxon>Actinomycetes</taxon>
        <taxon>Bifidobacteriales</taxon>
        <taxon>Bifidobacteriaceae</taxon>
        <taxon>Bifidobacterium</taxon>
    </lineage>
</organism>
<evidence type="ECO:0000313" key="2">
    <source>
        <dbReference type="Proteomes" id="UP000037239"/>
    </source>
</evidence>
<accession>A0AB34TAV1</accession>
<protein>
    <submittedName>
        <fullName evidence="1">Uncharacterized protein</fullName>
    </submittedName>
</protein>
<sequence>MVQISVQGLRRSCVEQFATVLVNHPGYCEVKLAVVGDNRDVTLMTLGGRLRVRWEPGFSPTSKSCSVPLRACEICIQSMQREA</sequence>
<comment type="caution">
    <text evidence="1">The sequence shown here is derived from an EMBL/GenBank/DDBJ whole genome shotgun (WGS) entry which is preliminary data.</text>
</comment>
<evidence type="ECO:0000313" key="1">
    <source>
        <dbReference type="EMBL" id="KOA51619.1"/>
    </source>
</evidence>
<dbReference type="EMBL" id="AWFK01000003">
    <property type="protein sequence ID" value="KOA51619.1"/>
    <property type="molecule type" value="Genomic_DNA"/>
</dbReference>